<dbReference type="InterPro" id="IPR029058">
    <property type="entry name" value="AB_hydrolase_fold"/>
</dbReference>
<evidence type="ECO:0000313" key="8">
    <source>
        <dbReference type="Proteomes" id="UP001595444"/>
    </source>
</evidence>
<dbReference type="Pfam" id="PF00756">
    <property type="entry name" value="Esterase"/>
    <property type="match status" value="1"/>
</dbReference>
<dbReference type="Pfam" id="PF11806">
    <property type="entry name" value="Enterochelin_N"/>
    <property type="match status" value="1"/>
</dbReference>
<dbReference type="GO" id="GO:0016787">
    <property type="term" value="F:hydrolase activity"/>
    <property type="evidence" value="ECO:0007669"/>
    <property type="project" value="UniProtKB-KW"/>
</dbReference>
<comment type="caution">
    <text evidence="7">The sequence shown here is derived from an EMBL/GenBank/DDBJ whole genome shotgun (WGS) entry which is preliminary data.</text>
</comment>
<dbReference type="EMBL" id="JBHRSL010000010">
    <property type="protein sequence ID" value="MFC3052134.1"/>
    <property type="molecule type" value="Genomic_DNA"/>
</dbReference>
<gene>
    <name evidence="7" type="ORF">ACFOKA_09485</name>
</gene>
<dbReference type="PANTHER" id="PTHR48098">
    <property type="entry name" value="ENTEROCHELIN ESTERASE-RELATED"/>
    <property type="match status" value="1"/>
</dbReference>
<dbReference type="Gene3D" id="3.40.50.1820">
    <property type="entry name" value="alpha/beta hydrolase"/>
    <property type="match status" value="1"/>
</dbReference>
<evidence type="ECO:0000259" key="6">
    <source>
        <dbReference type="Pfam" id="PF11806"/>
    </source>
</evidence>
<dbReference type="InterPro" id="IPR000801">
    <property type="entry name" value="Esterase-like"/>
</dbReference>
<reference evidence="8" key="1">
    <citation type="journal article" date="2019" name="Int. J. Syst. Evol. Microbiol.">
        <title>The Global Catalogue of Microorganisms (GCM) 10K type strain sequencing project: providing services to taxonomists for standard genome sequencing and annotation.</title>
        <authorList>
            <consortium name="The Broad Institute Genomics Platform"/>
            <consortium name="The Broad Institute Genome Sequencing Center for Infectious Disease"/>
            <person name="Wu L."/>
            <person name="Ma J."/>
        </authorList>
    </citation>
    <scope>NUCLEOTIDE SEQUENCE [LARGE SCALE GENOMIC DNA]</scope>
    <source>
        <strain evidence="8">KCTC 62164</strain>
    </source>
</reference>
<dbReference type="InterPro" id="IPR014756">
    <property type="entry name" value="Ig_E-set"/>
</dbReference>
<accession>A0ABV7D530</accession>
<keyword evidence="2" id="KW-0963">Cytoplasm</keyword>
<evidence type="ECO:0000256" key="3">
    <source>
        <dbReference type="ARBA" id="ARBA00022801"/>
    </source>
</evidence>
<keyword evidence="8" id="KW-1185">Reference proteome</keyword>
<keyword evidence="5" id="KW-0732">Signal</keyword>
<dbReference type="InterPro" id="IPR013783">
    <property type="entry name" value="Ig-like_fold"/>
</dbReference>
<comment type="subcellular location">
    <subcellularLocation>
        <location evidence="1">Cytoplasm</location>
    </subcellularLocation>
</comment>
<protein>
    <submittedName>
        <fullName evidence="7">Alpha/beta hydrolase-fold protein</fullName>
    </submittedName>
</protein>
<dbReference type="InterPro" id="IPR050583">
    <property type="entry name" value="Mycobacterial_A85_antigen"/>
</dbReference>
<evidence type="ECO:0000256" key="5">
    <source>
        <dbReference type="SAM" id="SignalP"/>
    </source>
</evidence>
<name>A0ABV7D530_9PROT</name>
<dbReference type="SUPFAM" id="SSF81296">
    <property type="entry name" value="E set domains"/>
    <property type="match status" value="1"/>
</dbReference>
<evidence type="ECO:0000256" key="1">
    <source>
        <dbReference type="ARBA" id="ARBA00004496"/>
    </source>
</evidence>
<dbReference type="SUPFAM" id="SSF53474">
    <property type="entry name" value="alpha/beta-Hydrolases"/>
    <property type="match status" value="1"/>
</dbReference>
<keyword evidence="3 7" id="KW-0378">Hydrolase</keyword>
<dbReference type="Gene3D" id="2.60.40.10">
    <property type="entry name" value="Immunoglobulins"/>
    <property type="match status" value="1"/>
</dbReference>
<feature type="domain" description="Enterochelin esterase N-terminal" evidence="6">
    <location>
        <begin position="178"/>
        <end position="277"/>
    </location>
</feature>
<proteinExistence type="inferred from homology"/>
<dbReference type="RefSeq" id="WP_194214179.1">
    <property type="nucleotide sequence ID" value="NZ_CP061205.1"/>
</dbReference>
<organism evidence="7 8">
    <name type="scientific">Kordiimonas pumila</name>
    <dbReference type="NCBI Taxonomy" id="2161677"/>
    <lineage>
        <taxon>Bacteria</taxon>
        <taxon>Pseudomonadati</taxon>
        <taxon>Pseudomonadota</taxon>
        <taxon>Alphaproteobacteria</taxon>
        <taxon>Kordiimonadales</taxon>
        <taxon>Kordiimonadaceae</taxon>
        <taxon>Kordiimonas</taxon>
    </lineage>
</organism>
<dbReference type="PANTHER" id="PTHR48098:SF3">
    <property type="entry name" value="IRON(III) ENTEROBACTIN ESTERASE"/>
    <property type="match status" value="1"/>
</dbReference>
<sequence length="544" mass="60012">MYKKLLILTLVSCFLVGKASNELAAEETTVQGIMFSKTAANTYELLSDQKVFVLGSVSGSDESLDLVVQPTGRTFKLGSEGEYQFAFIAEKSMPHILRITSANSAQAIGIITIDSVIPVSVATPRNEANISLIKSPRMKRLAKDIEDNPEALAAFWQEVQETGTPLIETLGTDKALYTFLWRSENISSVELSWAVWKEDRTENLLAYLPGTDLWFKTLELPVDVAVSYKMAPGVSHLMKSDLASYRRLLNDFLQRDPLNPKYWKGESLFDSSSLLLGPKSKPLNWSIKKDNVPEGSIEHLQVKSGIMQNEREIALYRPAYAKGRSDIPLLFVFDGKRYLEDAATATTLDNLIAEGKIPPVAAVFVYNTVPTTRSVELPCNPNFVDFLADELLPVARASLPEAADSKAIITAGSSFGGLASTCANYFRPETFKYVLSMSGAYWWSPAEGSPLFDEDSPAWALRAVAKNDCLADAYYFDAGALETGYGLSSIADASEALSAILKAKNCTTTYRTFSGGHDRYHWRETIAEGLIWLLSGEETWITKK</sequence>
<evidence type="ECO:0000256" key="4">
    <source>
        <dbReference type="ARBA" id="ARBA00024201"/>
    </source>
</evidence>
<dbReference type="Proteomes" id="UP001595444">
    <property type="component" value="Unassembled WGS sequence"/>
</dbReference>
<dbReference type="InterPro" id="IPR021764">
    <property type="entry name" value="Enterochelin_esterase_N"/>
</dbReference>
<evidence type="ECO:0000256" key="2">
    <source>
        <dbReference type="ARBA" id="ARBA00022490"/>
    </source>
</evidence>
<evidence type="ECO:0000313" key="7">
    <source>
        <dbReference type="EMBL" id="MFC3052134.1"/>
    </source>
</evidence>
<feature type="chain" id="PRO_5045926641" evidence="5">
    <location>
        <begin position="25"/>
        <end position="544"/>
    </location>
</feature>
<comment type="similarity">
    <text evidence="4">Belongs to the Fes family.</text>
</comment>
<feature type="signal peptide" evidence="5">
    <location>
        <begin position="1"/>
        <end position="24"/>
    </location>
</feature>